<dbReference type="EMBL" id="MJEQ01002195">
    <property type="protein sequence ID" value="OIT28022.1"/>
    <property type="molecule type" value="Genomic_DNA"/>
</dbReference>
<dbReference type="Gene3D" id="3.30.420.10">
    <property type="entry name" value="Ribonuclease H-like superfamily/Ribonuclease H"/>
    <property type="match status" value="1"/>
</dbReference>
<dbReference type="Pfam" id="PF13456">
    <property type="entry name" value="RVT_3"/>
    <property type="match status" value="1"/>
</dbReference>
<name>A0A1J6KF30_NICAT</name>
<evidence type="ECO:0000313" key="3">
    <source>
        <dbReference type="Proteomes" id="UP000187609"/>
    </source>
</evidence>
<dbReference type="InterPro" id="IPR012337">
    <property type="entry name" value="RNaseH-like_sf"/>
</dbReference>
<gene>
    <name evidence="2" type="ORF">A4A49_29013</name>
</gene>
<dbReference type="InterPro" id="IPR036397">
    <property type="entry name" value="RNaseH_sf"/>
</dbReference>
<keyword evidence="3" id="KW-1185">Reference proteome</keyword>
<dbReference type="InterPro" id="IPR044730">
    <property type="entry name" value="RNase_H-like_dom_plant"/>
</dbReference>
<dbReference type="CDD" id="cd06222">
    <property type="entry name" value="RNase_H_like"/>
    <property type="match status" value="1"/>
</dbReference>
<dbReference type="PANTHER" id="PTHR47723">
    <property type="entry name" value="OS05G0353850 PROTEIN"/>
    <property type="match status" value="1"/>
</dbReference>
<dbReference type="OMA" id="QQSWHPL"/>
<dbReference type="InterPro" id="IPR002156">
    <property type="entry name" value="RNaseH_domain"/>
</dbReference>
<dbReference type="InterPro" id="IPR053151">
    <property type="entry name" value="RNase_H-like"/>
</dbReference>
<dbReference type="Gramene" id="OIT28022">
    <property type="protein sequence ID" value="OIT28022"/>
    <property type="gene ID" value="A4A49_29013"/>
</dbReference>
<proteinExistence type="predicted"/>
<organism evidence="2 3">
    <name type="scientific">Nicotiana attenuata</name>
    <name type="common">Coyote tobacco</name>
    <dbReference type="NCBI Taxonomy" id="49451"/>
    <lineage>
        <taxon>Eukaryota</taxon>
        <taxon>Viridiplantae</taxon>
        <taxon>Streptophyta</taxon>
        <taxon>Embryophyta</taxon>
        <taxon>Tracheophyta</taxon>
        <taxon>Spermatophyta</taxon>
        <taxon>Magnoliopsida</taxon>
        <taxon>eudicotyledons</taxon>
        <taxon>Gunneridae</taxon>
        <taxon>Pentapetalae</taxon>
        <taxon>asterids</taxon>
        <taxon>lamiids</taxon>
        <taxon>Solanales</taxon>
        <taxon>Solanaceae</taxon>
        <taxon>Nicotianoideae</taxon>
        <taxon>Nicotianeae</taxon>
        <taxon>Nicotiana</taxon>
    </lineage>
</organism>
<protein>
    <recommendedName>
        <fullName evidence="1">RNase H type-1 domain-containing protein</fullName>
    </recommendedName>
</protein>
<dbReference type="SMR" id="A0A1J6KF30"/>
<dbReference type="Proteomes" id="UP000187609">
    <property type="component" value="Unassembled WGS sequence"/>
</dbReference>
<comment type="caution">
    <text evidence="2">The sequence shown here is derived from an EMBL/GenBank/DDBJ whole genome shotgun (WGS) entry which is preliminary data.</text>
</comment>
<dbReference type="SUPFAM" id="SSF53098">
    <property type="entry name" value="Ribonuclease H-like"/>
    <property type="match status" value="1"/>
</dbReference>
<feature type="domain" description="RNase H type-1" evidence="1">
    <location>
        <begin position="1"/>
        <end position="74"/>
    </location>
</feature>
<dbReference type="GO" id="GO:0004523">
    <property type="term" value="F:RNA-DNA hybrid ribonuclease activity"/>
    <property type="evidence" value="ECO:0007669"/>
    <property type="project" value="InterPro"/>
</dbReference>
<dbReference type="AlphaFoldDB" id="A0A1J6KF30"/>
<accession>A0A1J6KF30</accession>
<evidence type="ECO:0000313" key="2">
    <source>
        <dbReference type="EMBL" id="OIT28022.1"/>
    </source>
</evidence>
<reference evidence="2" key="1">
    <citation type="submission" date="2016-11" db="EMBL/GenBank/DDBJ databases">
        <title>The genome of Nicotiana attenuata.</title>
        <authorList>
            <person name="Xu S."/>
            <person name="Brockmoeller T."/>
            <person name="Gaquerel E."/>
            <person name="Navarro A."/>
            <person name="Kuhl H."/>
            <person name="Gase K."/>
            <person name="Ling Z."/>
            <person name="Zhou W."/>
            <person name="Kreitzer C."/>
            <person name="Stanke M."/>
            <person name="Tang H."/>
            <person name="Lyons E."/>
            <person name="Pandey P."/>
            <person name="Pandey S.P."/>
            <person name="Timmermann B."/>
            <person name="Baldwin I.T."/>
        </authorList>
    </citation>
    <scope>NUCLEOTIDE SEQUENCE [LARGE SCALE GENOMIC DNA]</scope>
    <source>
        <strain evidence="2">UT</strain>
    </source>
</reference>
<sequence>MALLLGLQISLSHNFHPLIIETDLQVLLSMIRDDNALYSHLILDCRSLLRQLQHVELRHIYREANSVADSMAKFGMTLALVDGQQSWHPLCFMSPSPFVLSAFNKDCSEAVTARTVPLCTSATLSV</sequence>
<evidence type="ECO:0000259" key="1">
    <source>
        <dbReference type="Pfam" id="PF13456"/>
    </source>
</evidence>
<dbReference type="GO" id="GO:0003676">
    <property type="term" value="F:nucleic acid binding"/>
    <property type="evidence" value="ECO:0007669"/>
    <property type="project" value="InterPro"/>
</dbReference>
<dbReference type="PANTHER" id="PTHR47723:SF19">
    <property type="entry name" value="POLYNUCLEOTIDYL TRANSFERASE, RIBONUCLEASE H-LIKE SUPERFAMILY PROTEIN"/>
    <property type="match status" value="1"/>
</dbReference>